<keyword evidence="5" id="KW-0324">Glycolysis</keyword>
<dbReference type="Proteomes" id="UP000009375">
    <property type="component" value="Unassembled WGS sequence"/>
</dbReference>
<dbReference type="SUPFAM" id="SSF51182">
    <property type="entry name" value="RmlC-like cupins"/>
    <property type="match status" value="1"/>
</dbReference>
<dbReference type="EMBL" id="GG730049">
    <property type="protein sequence ID" value="EEZ92781.1"/>
    <property type="molecule type" value="Genomic_DNA"/>
</dbReference>
<dbReference type="Gene3D" id="2.60.120.10">
    <property type="entry name" value="Jelly Rolls"/>
    <property type="match status" value="1"/>
</dbReference>
<dbReference type="AlphaFoldDB" id="D2EFT8"/>
<proteinExistence type="inferred from homology"/>
<dbReference type="GO" id="GO:0004347">
    <property type="term" value="F:glucose-6-phosphate isomerase activity"/>
    <property type="evidence" value="ECO:0007669"/>
    <property type="project" value="UniProtKB-EC"/>
</dbReference>
<accession>D2EFT8</accession>
<comment type="pathway">
    <text evidence="1">Carbohydrate degradation; glycolysis; D-glyceraldehyde 3-phosphate and glycerone phosphate from D-glucose: step 2/4.</text>
</comment>
<organism evidence="8 9">
    <name type="scientific">Candidatus Parvarchaeum acidiphilum ARMAN-4</name>
    <dbReference type="NCBI Taxonomy" id="662760"/>
    <lineage>
        <taxon>Archaea</taxon>
        <taxon>Candidatus Parvarchaeota</taxon>
        <taxon>Candidatus Parvarchaeum</taxon>
    </lineage>
</organism>
<name>D2EFT8_PARA4</name>
<sequence length="259" mass="29621">MKLNVKAVDLEFEENERKLFADGKEIPFSVRKVSEMKDVLFNKDFINTKNKNDILYRMYRAAGVEKNATVFSAHNIRYDVTVIENYDLGGEFTKTLGHYHPIVDNGLAYPELYEVLSGEAVYLLQKKNDNGSFDLELVHAKAGDKVIMPPNYGHFSINVGKGLLIEANLVNSTFNSDYKSVQAMGGGALFMLKNGNIVVNKNYKETTLKHSDAEKLPFLDYSKSIYDEYIAHPEHFIFLNKPEFLLWKHDSWDIKSQAF</sequence>
<reference evidence="8 9" key="1">
    <citation type="journal article" date="2010" name="Proc. Natl. Acad. Sci. U.S.A.">
        <title>Enigmatic, ultrasmall, uncultivated Archaea.</title>
        <authorList>
            <person name="Baker B.J."/>
            <person name="Comolli L.R."/>
            <person name="Dick G.J."/>
            <person name="Hauser L.J."/>
            <person name="Hyatt D."/>
            <person name="Dill B.D."/>
            <person name="Land M.L."/>
            <person name="Verberkmoes N.C."/>
            <person name="Hettich R.L."/>
            <person name="Banfield J.F."/>
        </authorList>
    </citation>
    <scope>NUCLEOTIDE SEQUENCE [LARGE SCALE GENOMIC DNA]</scope>
</reference>
<dbReference type="GO" id="GO:0005737">
    <property type="term" value="C:cytoplasm"/>
    <property type="evidence" value="ECO:0007669"/>
    <property type="project" value="InterPro"/>
</dbReference>
<dbReference type="GO" id="GO:0006096">
    <property type="term" value="P:glycolytic process"/>
    <property type="evidence" value="ECO:0007669"/>
    <property type="project" value="UniProtKB-UniPathway"/>
</dbReference>
<comment type="catalytic activity">
    <reaction evidence="6">
        <text>alpha-D-glucose 6-phosphate = beta-D-fructose 6-phosphate</text>
        <dbReference type="Rhea" id="RHEA:11816"/>
        <dbReference type="ChEBI" id="CHEBI:57634"/>
        <dbReference type="ChEBI" id="CHEBI:58225"/>
        <dbReference type="EC" id="5.3.1.9"/>
    </reaction>
</comment>
<protein>
    <recommendedName>
        <fullName evidence="3">glucose-6-phosphate isomerase</fullName>
        <ecNumber evidence="3">5.3.1.9</ecNumber>
    </recommendedName>
</protein>
<comment type="similarity">
    <text evidence="2">Belongs to the archaeal-type GPI family.</text>
</comment>
<evidence type="ECO:0000256" key="4">
    <source>
        <dbReference type="ARBA" id="ARBA00022432"/>
    </source>
</evidence>
<evidence type="ECO:0000256" key="3">
    <source>
        <dbReference type="ARBA" id="ARBA00011952"/>
    </source>
</evidence>
<dbReference type="InterPro" id="IPR014710">
    <property type="entry name" value="RmlC-like_jellyroll"/>
</dbReference>
<feature type="domain" description="Glucose-6-phosphate isomerase prokaryote" evidence="7">
    <location>
        <begin position="31"/>
        <end position="205"/>
    </location>
</feature>
<evidence type="ECO:0000256" key="6">
    <source>
        <dbReference type="ARBA" id="ARBA00029321"/>
    </source>
</evidence>
<keyword evidence="8" id="KW-0413">Isomerase</keyword>
<dbReference type="InterPro" id="IPR010551">
    <property type="entry name" value="G6P_isomerase_prok"/>
</dbReference>
<dbReference type="CDD" id="cd02218">
    <property type="entry name" value="cupin_PGI"/>
    <property type="match status" value="1"/>
</dbReference>
<dbReference type="Pfam" id="PF06560">
    <property type="entry name" value="GPI"/>
    <property type="match status" value="1"/>
</dbReference>
<evidence type="ECO:0000256" key="1">
    <source>
        <dbReference type="ARBA" id="ARBA00004926"/>
    </source>
</evidence>
<evidence type="ECO:0000313" key="8">
    <source>
        <dbReference type="EMBL" id="EEZ92781.1"/>
    </source>
</evidence>
<dbReference type="GO" id="GO:0006094">
    <property type="term" value="P:gluconeogenesis"/>
    <property type="evidence" value="ECO:0007669"/>
    <property type="project" value="UniProtKB-KW"/>
</dbReference>
<gene>
    <name evidence="8" type="ORF">BJBARM4_0613</name>
</gene>
<dbReference type="EC" id="5.3.1.9" evidence="3"/>
<dbReference type="UniPathway" id="UPA00109">
    <property type="reaction ID" value="UER00181"/>
</dbReference>
<evidence type="ECO:0000259" key="7">
    <source>
        <dbReference type="Pfam" id="PF06560"/>
    </source>
</evidence>
<keyword evidence="4" id="KW-0312">Gluconeogenesis</keyword>
<dbReference type="InterPro" id="IPR011051">
    <property type="entry name" value="RmlC_Cupin_sf"/>
</dbReference>
<evidence type="ECO:0000313" key="9">
    <source>
        <dbReference type="Proteomes" id="UP000009375"/>
    </source>
</evidence>
<evidence type="ECO:0000256" key="5">
    <source>
        <dbReference type="ARBA" id="ARBA00023152"/>
    </source>
</evidence>
<evidence type="ECO:0000256" key="2">
    <source>
        <dbReference type="ARBA" id="ARBA00006542"/>
    </source>
</evidence>